<sequence length="113" mass="12967">MQKLPLPRTVWMLLHPTIFIINNTMKQMLSVAGMRCSNCEVLVKEALEELAGVSSAQASQREGSVTVEYDEQQVLLDTLKIRYHNKDLRYRACRNRFGLLIATRCCTACFEEK</sequence>
<dbReference type="EMBL" id="CP000108">
    <property type="protein sequence ID" value="ABB27588.1"/>
    <property type="molecule type" value="Genomic_DNA"/>
</dbReference>
<protein>
    <recommendedName>
        <fullName evidence="1">HMA domain-containing protein</fullName>
    </recommendedName>
</protein>
<feature type="domain" description="HMA" evidence="1">
    <location>
        <begin position="25"/>
        <end position="93"/>
    </location>
</feature>
<evidence type="ECO:0000313" key="2">
    <source>
        <dbReference type="EMBL" id="ABB27588.1"/>
    </source>
</evidence>
<dbReference type="HOGENOM" id="CLU_2129020_0_0_10"/>
<dbReference type="CDD" id="cd00371">
    <property type="entry name" value="HMA"/>
    <property type="match status" value="1"/>
</dbReference>
<evidence type="ECO:0000259" key="1">
    <source>
        <dbReference type="PROSITE" id="PS50846"/>
    </source>
</evidence>
<dbReference type="SUPFAM" id="SSF55008">
    <property type="entry name" value="HMA, heavy metal-associated domain"/>
    <property type="match status" value="1"/>
</dbReference>
<dbReference type="PROSITE" id="PS50846">
    <property type="entry name" value="HMA_2"/>
    <property type="match status" value="1"/>
</dbReference>
<dbReference type="STRING" id="340177.Cag_0315"/>
<dbReference type="GO" id="GO:0046872">
    <property type="term" value="F:metal ion binding"/>
    <property type="evidence" value="ECO:0007669"/>
    <property type="project" value="InterPro"/>
</dbReference>
<dbReference type="AlphaFoldDB" id="Q3ATT7"/>
<proteinExistence type="predicted"/>
<organism evidence="2">
    <name type="scientific">Chlorobium chlorochromatii (strain CaD3)</name>
    <dbReference type="NCBI Taxonomy" id="340177"/>
    <lineage>
        <taxon>Bacteria</taxon>
        <taxon>Pseudomonadati</taxon>
        <taxon>Chlorobiota</taxon>
        <taxon>Chlorobiia</taxon>
        <taxon>Chlorobiales</taxon>
        <taxon>Chlorobiaceae</taxon>
        <taxon>Chlorobium/Pelodictyon group</taxon>
        <taxon>Chlorobium</taxon>
    </lineage>
</organism>
<dbReference type="Gene3D" id="3.30.70.100">
    <property type="match status" value="1"/>
</dbReference>
<dbReference type="Pfam" id="PF00403">
    <property type="entry name" value="HMA"/>
    <property type="match status" value="1"/>
</dbReference>
<name>Q3ATT7_CHLCH</name>
<accession>Q3ATT7</accession>
<dbReference type="KEGG" id="cch:Cag_0315"/>
<dbReference type="eggNOG" id="COG2608">
    <property type="taxonomic scope" value="Bacteria"/>
</dbReference>
<gene>
    <name evidence="2" type="ordered locus">Cag_0315</name>
</gene>
<dbReference type="InterPro" id="IPR036163">
    <property type="entry name" value="HMA_dom_sf"/>
</dbReference>
<reference evidence="2" key="1">
    <citation type="submission" date="2005-08" db="EMBL/GenBank/DDBJ databases">
        <title>Complete sequence of Chlorobium chlorochromatii CaD3.</title>
        <authorList>
            <person name="Copeland A."/>
            <person name="Lucas S."/>
            <person name="Lapidus A."/>
            <person name="Barry K."/>
            <person name="Detter J.C."/>
            <person name="Glavina T."/>
            <person name="Hammon N."/>
            <person name="Israni S."/>
            <person name="Pitluck S."/>
            <person name="Bryant D."/>
            <person name="Schmutz J."/>
            <person name="Larimer F."/>
            <person name="Land M."/>
            <person name="Kyrpides N."/>
            <person name="Ivanova N."/>
            <person name="Richardson P."/>
        </authorList>
    </citation>
    <scope>NUCLEOTIDE SEQUENCE [LARGE SCALE GENOMIC DNA]</scope>
    <source>
        <strain evidence="2">CaD3</strain>
    </source>
</reference>
<dbReference type="InterPro" id="IPR006121">
    <property type="entry name" value="HMA_dom"/>
</dbReference>